<name>A0A6N2KZ68_SALVM</name>
<dbReference type="Gene3D" id="1.50.10.130">
    <property type="entry name" value="Terpene synthase, N-terminal domain"/>
    <property type="match status" value="1"/>
</dbReference>
<dbReference type="InterPro" id="IPR036965">
    <property type="entry name" value="Terpene_synth_N_sf"/>
</dbReference>
<dbReference type="InterPro" id="IPR008949">
    <property type="entry name" value="Isoprenoid_synthase_dom_sf"/>
</dbReference>
<evidence type="ECO:0000313" key="1">
    <source>
        <dbReference type="EMBL" id="VFU33906.1"/>
    </source>
</evidence>
<dbReference type="GO" id="GO:0010333">
    <property type="term" value="F:terpene synthase activity"/>
    <property type="evidence" value="ECO:0007669"/>
    <property type="project" value="InterPro"/>
</dbReference>
<gene>
    <name evidence="1" type="ORF">SVIM_LOCUS159562</name>
</gene>
<organism evidence="1">
    <name type="scientific">Salix viminalis</name>
    <name type="common">Common osier</name>
    <name type="synonym">Basket willow</name>
    <dbReference type="NCBI Taxonomy" id="40686"/>
    <lineage>
        <taxon>Eukaryota</taxon>
        <taxon>Viridiplantae</taxon>
        <taxon>Streptophyta</taxon>
        <taxon>Embryophyta</taxon>
        <taxon>Tracheophyta</taxon>
        <taxon>Spermatophyta</taxon>
        <taxon>Magnoliopsida</taxon>
        <taxon>eudicotyledons</taxon>
        <taxon>Gunneridae</taxon>
        <taxon>Pentapetalae</taxon>
        <taxon>rosids</taxon>
        <taxon>fabids</taxon>
        <taxon>Malpighiales</taxon>
        <taxon>Salicaceae</taxon>
        <taxon>Saliceae</taxon>
        <taxon>Salix</taxon>
    </lineage>
</organism>
<dbReference type="AlphaFoldDB" id="A0A6N2KZ68"/>
<sequence>MKRKLTIKSTHKDPVSLEKYKASTRQVLWFEVTWNRNAHENDKQTNKHLLALAKVNFNMVQATLQKDLRDSSR</sequence>
<dbReference type="EMBL" id="CAADRP010000968">
    <property type="protein sequence ID" value="VFU33906.1"/>
    <property type="molecule type" value="Genomic_DNA"/>
</dbReference>
<protein>
    <submittedName>
        <fullName evidence="1">Uncharacterized protein</fullName>
    </submittedName>
</protein>
<proteinExistence type="predicted"/>
<reference evidence="1" key="1">
    <citation type="submission" date="2019-03" db="EMBL/GenBank/DDBJ databases">
        <authorList>
            <person name="Mank J."/>
            <person name="Almeida P."/>
        </authorList>
    </citation>
    <scope>NUCLEOTIDE SEQUENCE</scope>
    <source>
        <strain evidence="1">78183</strain>
    </source>
</reference>
<accession>A0A6N2KZ68</accession>
<dbReference type="Gene3D" id="1.10.600.10">
    <property type="entry name" value="Farnesyl Diphosphate Synthase"/>
    <property type="match status" value="1"/>
</dbReference>